<name>A0A0F9NGE5_9ZZZZ</name>
<protein>
    <submittedName>
        <fullName evidence="1">Uncharacterized protein</fullName>
    </submittedName>
</protein>
<comment type="caution">
    <text evidence="1">The sequence shown here is derived from an EMBL/GenBank/DDBJ whole genome shotgun (WGS) entry which is preliminary data.</text>
</comment>
<reference evidence="1" key="1">
    <citation type="journal article" date="2015" name="Nature">
        <title>Complex archaea that bridge the gap between prokaryotes and eukaryotes.</title>
        <authorList>
            <person name="Spang A."/>
            <person name="Saw J.H."/>
            <person name="Jorgensen S.L."/>
            <person name="Zaremba-Niedzwiedzka K."/>
            <person name="Martijn J."/>
            <person name="Lind A.E."/>
            <person name="van Eijk R."/>
            <person name="Schleper C."/>
            <person name="Guy L."/>
            <person name="Ettema T.J."/>
        </authorList>
    </citation>
    <scope>NUCLEOTIDE SEQUENCE</scope>
</reference>
<evidence type="ECO:0000313" key="1">
    <source>
        <dbReference type="EMBL" id="KKN18625.1"/>
    </source>
</evidence>
<accession>A0A0F9NGE5</accession>
<gene>
    <name evidence="1" type="ORF">LCGC14_0953800</name>
</gene>
<sequence length="67" mass="7811">MKSPICGNCGHVRGSHHRGRGHTGKDYYYYCSIRNCTCQKFKAKRYILTKKEIKTIYNKGKPSIKEK</sequence>
<organism evidence="1">
    <name type="scientific">marine sediment metagenome</name>
    <dbReference type="NCBI Taxonomy" id="412755"/>
    <lineage>
        <taxon>unclassified sequences</taxon>
        <taxon>metagenomes</taxon>
        <taxon>ecological metagenomes</taxon>
    </lineage>
</organism>
<proteinExistence type="predicted"/>
<dbReference type="EMBL" id="LAZR01003408">
    <property type="protein sequence ID" value="KKN18625.1"/>
    <property type="molecule type" value="Genomic_DNA"/>
</dbReference>
<dbReference type="AlphaFoldDB" id="A0A0F9NGE5"/>